<evidence type="ECO:0000259" key="2">
    <source>
        <dbReference type="Pfam" id="PF20661"/>
    </source>
</evidence>
<feature type="domain" description="Transcriptional regulator SutA RNAP-binding" evidence="2">
    <location>
        <begin position="5"/>
        <end position="38"/>
    </location>
</feature>
<gene>
    <name evidence="3" type="ORF">AB835_14020</name>
</gene>
<dbReference type="EMBL" id="MDLC01000077">
    <property type="protein sequence ID" value="ODS22464.1"/>
    <property type="molecule type" value="Genomic_DNA"/>
</dbReference>
<proteinExistence type="predicted"/>
<evidence type="ECO:0000256" key="1">
    <source>
        <dbReference type="SAM" id="MobiDB-lite"/>
    </source>
</evidence>
<organism evidence="3 4">
    <name type="scientific">Candidatus Endobugula sertula</name>
    <name type="common">Bugula neritina bacterial symbiont</name>
    <dbReference type="NCBI Taxonomy" id="62101"/>
    <lineage>
        <taxon>Bacteria</taxon>
        <taxon>Pseudomonadati</taxon>
        <taxon>Pseudomonadota</taxon>
        <taxon>Gammaproteobacteria</taxon>
        <taxon>Cellvibrionales</taxon>
        <taxon>Cellvibrionaceae</taxon>
        <taxon>Candidatus Endobugula</taxon>
    </lineage>
</organism>
<accession>A0A1D2QLM1</accession>
<reference evidence="3 4" key="1">
    <citation type="journal article" date="2016" name="Appl. Environ. Microbiol.">
        <title>Lack of Overt Genome Reduction in the Bryostatin-Producing Bryozoan Symbiont "Candidatus Endobugula sertula".</title>
        <authorList>
            <person name="Miller I.J."/>
            <person name="Vanee N."/>
            <person name="Fong S.S."/>
            <person name="Lim-Fong G.E."/>
            <person name="Kwan J.C."/>
        </authorList>
    </citation>
    <scope>NUCLEOTIDE SEQUENCE [LARGE SCALE GENOMIC DNA]</scope>
    <source>
        <strain evidence="3">AB1-4</strain>
    </source>
</reference>
<feature type="region of interest" description="Disordered" evidence="1">
    <location>
        <begin position="60"/>
        <end position="88"/>
    </location>
</feature>
<dbReference type="Proteomes" id="UP000242502">
    <property type="component" value="Unassembled WGS sequence"/>
</dbReference>
<dbReference type="STRING" id="62101.AB835_14020"/>
<dbReference type="Pfam" id="PF20661">
    <property type="entry name" value="SutA-RBD"/>
    <property type="match status" value="1"/>
</dbReference>
<comment type="caution">
    <text evidence="3">The sequence shown here is derived from an EMBL/GenBank/DDBJ whole genome shotgun (WGS) entry which is preliminary data.</text>
</comment>
<evidence type="ECO:0000313" key="3">
    <source>
        <dbReference type="EMBL" id="ODS22464.1"/>
    </source>
</evidence>
<protein>
    <recommendedName>
        <fullName evidence="2">Transcriptional regulator SutA RNAP-binding domain-containing protein</fullName>
    </recommendedName>
</protein>
<name>A0A1D2QLM1_9GAMM</name>
<sequence length="103" mass="11806">MIKVKTKADIRKELADKVRRFLSAGGEIEKVQQGVSGKEIGVNIDSQVIFCQEKQSRTPVTNELNSLDARKHKKKSNPVKSPQPKRRIIYDDFGEPLREVWDE</sequence>
<feature type="compositionally biased region" description="Basic residues" evidence="1">
    <location>
        <begin position="70"/>
        <end position="87"/>
    </location>
</feature>
<dbReference type="AlphaFoldDB" id="A0A1D2QLM1"/>
<dbReference type="InterPro" id="IPR049191">
    <property type="entry name" value="SutA_RBD"/>
</dbReference>
<evidence type="ECO:0000313" key="4">
    <source>
        <dbReference type="Proteomes" id="UP000242502"/>
    </source>
</evidence>